<proteinExistence type="predicted"/>
<dbReference type="AlphaFoldDB" id="A0A7Z0WQ92"/>
<evidence type="ECO:0000313" key="3">
    <source>
        <dbReference type="Proteomes" id="UP000185696"/>
    </source>
</evidence>
<keyword evidence="3" id="KW-1185">Reference proteome</keyword>
<evidence type="ECO:0000256" key="1">
    <source>
        <dbReference type="SAM" id="MobiDB-lite"/>
    </source>
</evidence>
<feature type="region of interest" description="Disordered" evidence="1">
    <location>
        <begin position="63"/>
        <end position="91"/>
    </location>
</feature>
<protein>
    <submittedName>
        <fullName evidence="2">Uncharacterized protein</fullName>
    </submittedName>
</protein>
<reference evidence="2 3" key="1">
    <citation type="submission" date="2016-12" db="EMBL/GenBank/DDBJ databases">
        <title>The draft genome sequence of Actinophytocola xinjiangensis.</title>
        <authorList>
            <person name="Wang W."/>
            <person name="Yuan L."/>
        </authorList>
    </citation>
    <scope>NUCLEOTIDE SEQUENCE [LARGE SCALE GENOMIC DNA]</scope>
    <source>
        <strain evidence="2 3">CGMCC 4.4663</strain>
    </source>
</reference>
<gene>
    <name evidence="2" type="ORF">BLA60_08885</name>
</gene>
<name>A0A7Z0WQ92_9PSEU</name>
<dbReference type="RefSeq" id="WP_075132311.1">
    <property type="nucleotide sequence ID" value="NZ_MSIF01000003.1"/>
</dbReference>
<dbReference type="EMBL" id="MSIF01000003">
    <property type="protein sequence ID" value="OLF12122.1"/>
    <property type="molecule type" value="Genomic_DNA"/>
</dbReference>
<accession>A0A7Z0WQ92</accession>
<evidence type="ECO:0000313" key="2">
    <source>
        <dbReference type="EMBL" id="OLF12122.1"/>
    </source>
</evidence>
<organism evidence="2 3">
    <name type="scientific">Actinophytocola xinjiangensis</name>
    <dbReference type="NCBI Taxonomy" id="485602"/>
    <lineage>
        <taxon>Bacteria</taxon>
        <taxon>Bacillati</taxon>
        <taxon>Actinomycetota</taxon>
        <taxon>Actinomycetes</taxon>
        <taxon>Pseudonocardiales</taxon>
        <taxon>Pseudonocardiaceae</taxon>
    </lineage>
</organism>
<dbReference type="Proteomes" id="UP000185696">
    <property type="component" value="Unassembled WGS sequence"/>
</dbReference>
<comment type="caution">
    <text evidence="2">The sequence shown here is derived from an EMBL/GenBank/DDBJ whole genome shotgun (WGS) entry which is preliminary data.</text>
</comment>
<sequence>MPTSARFEGKHNEQHGGQWARVVARPLISIPSQYLALPHGGVPVAGDHPEYVERSSMDPISVVGVGGGESSGDHSKPGRVLTPEQCLRRRG</sequence>